<dbReference type="SUPFAM" id="SSF46785">
    <property type="entry name" value="Winged helix' DNA-binding domain"/>
    <property type="match status" value="1"/>
</dbReference>
<dbReference type="Gene3D" id="3.40.190.10">
    <property type="entry name" value="Periplasmic binding protein-like II"/>
    <property type="match status" value="2"/>
</dbReference>
<dbReference type="GO" id="GO:0043565">
    <property type="term" value="F:sequence-specific DNA binding"/>
    <property type="evidence" value="ECO:0007669"/>
    <property type="project" value="TreeGrafter"/>
</dbReference>
<keyword evidence="3" id="KW-0238">DNA-binding</keyword>
<dbReference type="InterPro" id="IPR036390">
    <property type="entry name" value="WH_DNA-bd_sf"/>
</dbReference>
<dbReference type="CDD" id="cd08432">
    <property type="entry name" value="PBP2_GcdR_TrpI_HvrB_AmpR_like"/>
    <property type="match status" value="1"/>
</dbReference>
<feature type="domain" description="HTH lysR-type" evidence="5">
    <location>
        <begin position="11"/>
        <end position="63"/>
    </location>
</feature>
<dbReference type="PANTHER" id="PTHR30537">
    <property type="entry name" value="HTH-TYPE TRANSCRIPTIONAL REGULATOR"/>
    <property type="match status" value="1"/>
</dbReference>
<protein>
    <submittedName>
        <fullName evidence="6">Glycine cleavage system transcriptional activator</fullName>
    </submittedName>
</protein>
<comment type="similarity">
    <text evidence="1">Belongs to the LysR transcriptional regulatory family.</text>
</comment>
<reference evidence="6 7" key="1">
    <citation type="submission" date="2018-10" db="EMBL/GenBank/DDBJ databases">
        <authorList>
            <person name="Criscuolo A."/>
        </authorList>
    </citation>
    <scope>NUCLEOTIDE SEQUENCE [LARGE SCALE GENOMIC DNA]</scope>
    <source>
        <strain evidence="6">DnA1</strain>
    </source>
</reference>
<dbReference type="EMBL" id="UWPJ01000029">
    <property type="protein sequence ID" value="VCU71678.1"/>
    <property type="molecule type" value="Genomic_DNA"/>
</dbReference>
<evidence type="ECO:0000256" key="4">
    <source>
        <dbReference type="ARBA" id="ARBA00023163"/>
    </source>
</evidence>
<name>A0A3P4B7L4_9BURK</name>
<dbReference type="PROSITE" id="PS50931">
    <property type="entry name" value="HTH_LYSR"/>
    <property type="match status" value="1"/>
</dbReference>
<keyword evidence="2" id="KW-0805">Transcription regulation</keyword>
<dbReference type="AlphaFoldDB" id="A0A3P4B7L4"/>
<dbReference type="FunFam" id="1.10.10.10:FF:000038">
    <property type="entry name" value="Glycine cleavage system transcriptional activator"/>
    <property type="match status" value="1"/>
</dbReference>
<keyword evidence="7" id="KW-1185">Reference proteome</keyword>
<keyword evidence="4" id="KW-0804">Transcription</keyword>
<dbReference type="SUPFAM" id="SSF53850">
    <property type="entry name" value="Periplasmic binding protein-like II"/>
    <property type="match status" value="1"/>
</dbReference>
<dbReference type="PRINTS" id="PR00039">
    <property type="entry name" value="HTHLYSR"/>
</dbReference>
<evidence type="ECO:0000256" key="2">
    <source>
        <dbReference type="ARBA" id="ARBA00023015"/>
    </source>
</evidence>
<evidence type="ECO:0000313" key="6">
    <source>
        <dbReference type="EMBL" id="VCU71678.1"/>
    </source>
</evidence>
<dbReference type="Pfam" id="PF03466">
    <property type="entry name" value="LysR_substrate"/>
    <property type="match status" value="1"/>
</dbReference>
<dbReference type="InterPro" id="IPR005119">
    <property type="entry name" value="LysR_subst-bd"/>
</dbReference>
<dbReference type="InterPro" id="IPR058163">
    <property type="entry name" value="LysR-type_TF_proteobact-type"/>
</dbReference>
<organism evidence="6 7">
    <name type="scientific">Pigmentiphaga humi</name>
    <dbReference type="NCBI Taxonomy" id="2478468"/>
    <lineage>
        <taxon>Bacteria</taxon>
        <taxon>Pseudomonadati</taxon>
        <taxon>Pseudomonadota</taxon>
        <taxon>Betaproteobacteria</taxon>
        <taxon>Burkholderiales</taxon>
        <taxon>Alcaligenaceae</taxon>
        <taxon>Pigmentiphaga</taxon>
    </lineage>
</organism>
<dbReference type="InterPro" id="IPR036388">
    <property type="entry name" value="WH-like_DNA-bd_sf"/>
</dbReference>
<dbReference type="PANTHER" id="PTHR30537:SF74">
    <property type="entry name" value="HTH-TYPE TRANSCRIPTIONAL REGULATOR TRPI"/>
    <property type="match status" value="1"/>
</dbReference>
<evidence type="ECO:0000313" key="7">
    <source>
        <dbReference type="Proteomes" id="UP000277294"/>
    </source>
</evidence>
<dbReference type="Pfam" id="PF00126">
    <property type="entry name" value="HTH_1"/>
    <property type="match status" value="1"/>
</dbReference>
<gene>
    <name evidence="6" type="primary">gcvA_13</name>
    <name evidence="6" type="ORF">PIGHUM_03765</name>
</gene>
<dbReference type="RefSeq" id="WP_124081270.1">
    <property type="nucleotide sequence ID" value="NZ_UWPJ01000029.1"/>
</dbReference>
<dbReference type="GO" id="GO:0006351">
    <property type="term" value="P:DNA-templated transcription"/>
    <property type="evidence" value="ECO:0007669"/>
    <property type="project" value="TreeGrafter"/>
</dbReference>
<dbReference type="OrthoDB" id="8591238at2"/>
<accession>A0A3P4B7L4</accession>
<dbReference type="Proteomes" id="UP000277294">
    <property type="component" value="Unassembled WGS sequence"/>
</dbReference>
<evidence type="ECO:0000259" key="5">
    <source>
        <dbReference type="PROSITE" id="PS50931"/>
    </source>
</evidence>
<dbReference type="FunFam" id="3.40.190.10:FF:000017">
    <property type="entry name" value="Glycine cleavage system transcriptional activator"/>
    <property type="match status" value="1"/>
</dbReference>
<dbReference type="GO" id="GO:0003700">
    <property type="term" value="F:DNA-binding transcription factor activity"/>
    <property type="evidence" value="ECO:0007669"/>
    <property type="project" value="InterPro"/>
</dbReference>
<dbReference type="InterPro" id="IPR000847">
    <property type="entry name" value="LysR_HTH_N"/>
</dbReference>
<proteinExistence type="inferred from homology"/>
<sequence>MKRVLAPLNPMRSFEAAARLMSFTAAGEELNVTQAAISRQVRVLEQYLGQDLFVRQAQAIQLTEAGARLYPAISKALDDMAAATAQVDRRRRPEILAIQAYSTFAQCWLIRKLSDFQAQHADIDVRLSASSGLVDFEQQNLDAVIYSGVPGDPGLAVDFLTPIELLPVMSPALLRQQPGRQADLSRLKLLHSLSRPSGWSDWLRGAGMEHVDGHKGHKFESSAMAFEAAIQGAGVALGVRVLVEHYISAGVLVAPFSHVHTIAGGYYLARSATRPSSRALNTFREWLLANVPQRPDAPAGS</sequence>
<evidence type="ECO:0000256" key="1">
    <source>
        <dbReference type="ARBA" id="ARBA00009437"/>
    </source>
</evidence>
<dbReference type="Gene3D" id="1.10.10.10">
    <property type="entry name" value="Winged helix-like DNA-binding domain superfamily/Winged helix DNA-binding domain"/>
    <property type="match status" value="1"/>
</dbReference>
<evidence type="ECO:0000256" key="3">
    <source>
        <dbReference type="ARBA" id="ARBA00023125"/>
    </source>
</evidence>